<dbReference type="VEuPathDB" id="FungiDB:PLEOSDRAFT_162335"/>
<dbReference type="AlphaFoldDB" id="A0A067N726"/>
<reference evidence="2" key="1">
    <citation type="journal article" date="2014" name="Proc. Natl. Acad. Sci. U.S.A.">
        <title>Extensive sampling of basidiomycete genomes demonstrates inadequacy of the white-rot/brown-rot paradigm for wood decay fungi.</title>
        <authorList>
            <person name="Riley R."/>
            <person name="Salamov A.A."/>
            <person name="Brown D.W."/>
            <person name="Nagy L.G."/>
            <person name="Floudas D."/>
            <person name="Held B.W."/>
            <person name="Levasseur A."/>
            <person name="Lombard V."/>
            <person name="Morin E."/>
            <person name="Otillar R."/>
            <person name="Lindquist E.A."/>
            <person name="Sun H."/>
            <person name="LaButti K.M."/>
            <person name="Schmutz J."/>
            <person name="Jabbour D."/>
            <person name="Luo H."/>
            <person name="Baker S.E."/>
            <person name="Pisabarro A.G."/>
            <person name="Walton J.D."/>
            <person name="Blanchette R.A."/>
            <person name="Henrissat B."/>
            <person name="Martin F."/>
            <person name="Cullen D."/>
            <person name="Hibbett D.S."/>
            <person name="Grigoriev I.V."/>
        </authorList>
    </citation>
    <scope>NUCLEOTIDE SEQUENCE [LARGE SCALE GENOMIC DNA]</scope>
    <source>
        <strain evidence="2">PC15</strain>
    </source>
</reference>
<evidence type="ECO:0000313" key="2">
    <source>
        <dbReference type="Proteomes" id="UP000027073"/>
    </source>
</evidence>
<name>A0A067N726_PLEO1</name>
<dbReference type="EMBL" id="KL198012">
    <property type="protein sequence ID" value="KDQ23659.1"/>
    <property type="molecule type" value="Genomic_DNA"/>
</dbReference>
<dbReference type="OrthoDB" id="2884581at2759"/>
<evidence type="ECO:0000313" key="1">
    <source>
        <dbReference type="EMBL" id="KDQ23659.1"/>
    </source>
</evidence>
<sequence length="361" mass="40482">MVCCLPLEIIHEIIRYIDDRRTLASLLLVSRTVHPQAELSFYAKASFLNHEGESLLRRLKTFCEQISASDGRLALCLTYFAVQAAPGQWTLPADVFMLINSVLLQCHKLTEVVFDFGSRMGTDWGMFDGARDMRLALRHLSYSTGTYYVRPLIALLEAQPSLERLELPMVHELPLSPKAVPALSALHASQRVASQLLPGRPVTHLRITKLYAIAEEFARESLRRIRVFSSSGKLETILGLASHMPALLCLDVGSADSSPLDSTPFIQLFKDTQIRYIRFSGTCFAHDTGSSSHVAMLCFRQIPSLRCIECEAPQGNYSRWHRGAIWWPITFRPTSLDWRCVAEESRGGEHDSRDISTGDSG</sequence>
<protein>
    <recommendedName>
        <fullName evidence="3">F-box domain-containing protein</fullName>
    </recommendedName>
</protein>
<dbReference type="InParanoid" id="A0A067N726"/>
<accession>A0A067N726</accession>
<organism evidence="1 2">
    <name type="scientific">Pleurotus ostreatus (strain PC15)</name>
    <name type="common">Oyster mushroom</name>
    <dbReference type="NCBI Taxonomy" id="1137138"/>
    <lineage>
        <taxon>Eukaryota</taxon>
        <taxon>Fungi</taxon>
        <taxon>Dikarya</taxon>
        <taxon>Basidiomycota</taxon>
        <taxon>Agaricomycotina</taxon>
        <taxon>Agaricomycetes</taxon>
        <taxon>Agaricomycetidae</taxon>
        <taxon>Agaricales</taxon>
        <taxon>Pleurotineae</taxon>
        <taxon>Pleurotaceae</taxon>
        <taxon>Pleurotus</taxon>
    </lineage>
</organism>
<proteinExistence type="predicted"/>
<evidence type="ECO:0008006" key="3">
    <source>
        <dbReference type="Google" id="ProtNLM"/>
    </source>
</evidence>
<gene>
    <name evidence="1" type="ORF">PLEOSDRAFT_162335</name>
</gene>
<dbReference type="Proteomes" id="UP000027073">
    <property type="component" value="Unassembled WGS sequence"/>
</dbReference>
<dbReference type="HOGENOM" id="CLU_767509_0_0_1"/>